<keyword evidence="1" id="KW-0812">Transmembrane</keyword>
<name>A0A2S9TR97_9BACT</name>
<feature type="transmembrane region" description="Helical" evidence="1">
    <location>
        <begin position="6"/>
        <end position="22"/>
    </location>
</feature>
<dbReference type="InterPro" id="IPR050879">
    <property type="entry name" value="Acyltransferase_3"/>
</dbReference>
<keyword evidence="1" id="KW-0472">Membrane</keyword>
<organism evidence="3 4">
    <name type="scientific">Aliarcobacter cryaerophilus</name>
    <dbReference type="NCBI Taxonomy" id="28198"/>
    <lineage>
        <taxon>Bacteria</taxon>
        <taxon>Pseudomonadati</taxon>
        <taxon>Campylobacterota</taxon>
        <taxon>Epsilonproteobacteria</taxon>
        <taxon>Campylobacterales</taxon>
        <taxon>Arcobacteraceae</taxon>
        <taxon>Aliarcobacter</taxon>
    </lineage>
</organism>
<dbReference type="Pfam" id="PF01757">
    <property type="entry name" value="Acyl_transf_3"/>
    <property type="match status" value="1"/>
</dbReference>
<evidence type="ECO:0000313" key="4">
    <source>
        <dbReference type="Proteomes" id="UP000238811"/>
    </source>
</evidence>
<keyword evidence="1" id="KW-1133">Transmembrane helix</keyword>
<evidence type="ECO:0000313" key="3">
    <source>
        <dbReference type="EMBL" id="PRN01369.1"/>
    </source>
</evidence>
<feature type="transmembrane region" description="Helical" evidence="1">
    <location>
        <begin position="161"/>
        <end position="179"/>
    </location>
</feature>
<evidence type="ECO:0000259" key="2">
    <source>
        <dbReference type="Pfam" id="PF01757"/>
    </source>
</evidence>
<dbReference type="GO" id="GO:0016020">
    <property type="term" value="C:membrane"/>
    <property type="evidence" value="ECO:0007669"/>
    <property type="project" value="TreeGrafter"/>
</dbReference>
<feature type="transmembrane region" description="Helical" evidence="1">
    <location>
        <begin position="102"/>
        <end position="121"/>
    </location>
</feature>
<keyword evidence="3" id="KW-0012">Acyltransferase</keyword>
<protein>
    <submittedName>
        <fullName evidence="3">Acyltransferase</fullName>
    </submittedName>
</protein>
<feature type="transmembrane region" description="Helical" evidence="1">
    <location>
        <begin position="185"/>
        <end position="209"/>
    </location>
</feature>
<dbReference type="GO" id="GO:0016747">
    <property type="term" value="F:acyltransferase activity, transferring groups other than amino-acyl groups"/>
    <property type="evidence" value="ECO:0007669"/>
    <property type="project" value="InterPro"/>
</dbReference>
<dbReference type="AlphaFoldDB" id="A0A2S9TR97"/>
<feature type="domain" description="Acyltransferase 3" evidence="2">
    <location>
        <begin position="3"/>
        <end position="315"/>
    </location>
</feature>
<accession>A0A2S9TR97</accession>
<feature type="transmembrane region" description="Helical" evidence="1">
    <location>
        <begin position="241"/>
        <end position="261"/>
    </location>
</feature>
<reference evidence="3 4" key="1">
    <citation type="submission" date="2017-09" db="EMBL/GenBank/DDBJ databases">
        <title>Reassesment of A. cryaerophilus.</title>
        <authorList>
            <person name="Perez-Cataluna A."/>
            <person name="Collado L."/>
            <person name="Salgado O."/>
            <person name="Lefinanco V."/>
            <person name="Figueras M.J."/>
        </authorList>
    </citation>
    <scope>NUCLEOTIDE SEQUENCE [LARGE SCALE GENOMIC DNA]</scope>
    <source>
        <strain evidence="3 4">LMG 10229</strain>
    </source>
</reference>
<dbReference type="GO" id="GO:0000271">
    <property type="term" value="P:polysaccharide biosynthetic process"/>
    <property type="evidence" value="ECO:0007669"/>
    <property type="project" value="TreeGrafter"/>
</dbReference>
<dbReference type="InterPro" id="IPR002656">
    <property type="entry name" value="Acyl_transf_3_dom"/>
</dbReference>
<proteinExistence type="predicted"/>
<feature type="transmembrane region" description="Helical" evidence="1">
    <location>
        <begin position="273"/>
        <end position="294"/>
    </location>
</feature>
<comment type="caution">
    <text evidence="3">The sequence shown here is derived from an EMBL/GenBank/DDBJ whole genome shotgun (WGS) entry which is preliminary data.</text>
</comment>
<keyword evidence="3" id="KW-0808">Transferase</keyword>
<dbReference type="EMBL" id="NXGD01000002">
    <property type="protein sequence ID" value="PRN01369.1"/>
    <property type="molecule type" value="Genomic_DNA"/>
</dbReference>
<feature type="transmembrane region" description="Helical" evidence="1">
    <location>
        <begin position="127"/>
        <end position="149"/>
    </location>
</feature>
<dbReference type="PANTHER" id="PTHR23028">
    <property type="entry name" value="ACETYLTRANSFERASE"/>
    <property type="match status" value="1"/>
</dbReference>
<feature type="transmembrane region" description="Helical" evidence="1">
    <location>
        <begin position="34"/>
        <end position="56"/>
    </location>
</feature>
<feature type="transmembrane region" description="Helical" evidence="1">
    <location>
        <begin position="300"/>
        <end position="320"/>
    </location>
</feature>
<sequence length="331" mass="39248">MNNNFTLLRIFAALSVLIIHAVDHFDLKSNLVRVIHNFFTFFPGVPIFFIISGYLIPMSFDKLSLRNYFINRFLRIYPGLYVNLIISIIILFVFGQLNDISFIDFIAWLFAQTTFIQFYNLSDFRGFGVGVINGVVWTISVEVIFYIMVPFLSLFFIKNSNLKIFIISSLSLFIYYIITKNNPEIFIIKLLSVSILPYLWYFMAGWFFYRNKWMIKYIENKILIVGILYFLMNIINYDNFIIFVIKSIFMILFIFSFAYSFKTLSEKLTKNIDFTYGVYLYHMLIINLMIELSIKTDDLVMLFLVIIFSFIIGFLSFKYIEKPFLSLKKKS</sequence>
<feature type="transmembrane region" description="Helical" evidence="1">
    <location>
        <begin position="76"/>
        <end position="95"/>
    </location>
</feature>
<dbReference type="Proteomes" id="UP000238811">
    <property type="component" value="Unassembled WGS sequence"/>
</dbReference>
<evidence type="ECO:0000256" key="1">
    <source>
        <dbReference type="SAM" id="Phobius"/>
    </source>
</evidence>
<gene>
    <name evidence="3" type="ORF">CJ668_02560</name>
</gene>
<dbReference type="PANTHER" id="PTHR23028:SF53">
    <property type="entry name" value="ACYL_TRANSF_3 DOMAIN-CONTAINING PROTEIN"/>
    <property type="match status" value="1"/>
</dbReference>